<dbReference type="PANTHER" id="PTHR22738:SF15">
    <property type="entry name" value="LD40758P"/>
    <property type="match status" value="1"/>
</dbReference>
<feature type="region of interest" description="Disordered" evidence="5">
    <location>
        <begin position="299"/>
        <end position="329"/>
    </location>
</feature>
<feature type="region of interest" description="Disordered" evidence="5">
    <location>
        <begin position="19"/>
        <end position="38"/>
    </location>
</feature>
<dbReference type="SUPFAM" id="SSF57716">
    <property type="entry name" value="Glucocorticoid receptor-like (DNA-binding domain)"/>
    <property type="match status" value="1"/>
</dbReference>
<dbReference type="Gene3D" id="3.10.20.90">
    <property type="entry name" value="Phosphatidylinositol 3-kinase Catalytic Subunit, Chain A, domain 1"/>
    <property type="match status" value="1"/>
</dbReference>
<accession>A0A6P8ICQ1</accession>
<dbReference type="PANTHER" id="PTHR22738">
    <property type="entry name" value="RASSF"/>
    <property type="match status" value="1"/>
</dbReference>
<dbReference type="Pfam" id="PF00412">
    <property type="entry name" value="LIM"/>
    <property type="match status" value="1"/>
</dbReference>
<sequence>MLDILRAVKSFLQPNTTHSKMPSMYHEHCTKPGPKSNEYVPPPEARIFKSRSAPNSPCFERKPLFPRSPRLSRSPKLTRSSTLQATCKRQSEKLRENKIPRNHVHSATNHRVGRSKSFSSKTEQKNSLGKVWHPSCLRCEECGKRLNPGQHSEHRGIPYCNIPCYSFLFGPGGYGHGGTESHKYYDEEKFPRAGLEAIRNDIFPRLRAYNTYFENRKALQLSCREVNGQFVLEGVLRVYWGLKNPVVLATHTSAADWKRKRSIADSNYVNRKKQAILKEMKENDLRPRTSTLERILARRKSITNKHTSDGTNVQKRPTSPQTTFSVSPRKEVVSYPDPINFNGNRWLNELYSSSQDFPQSKTTFTPPYGTSTNLRLTSKTKVPEVIKLLFAKFQITNNPKKFNLYAVYDNGSTRNLEENESPLQCRLMLGPSEYAAKLYIMEASDSNNVSPEVAQYLHFADPVLYVFLTKFKEEEEREVLRIKEWYSQYKKKLQELLSEISTAV</sequence>
<protein>
    <submittedName>
        <fullName evidence="10">Ras association domain-containing protein 4-like</fullName>
    </submittedName>
</protein>
<dbReference type="FunCoup" id="A0A6P8ICQ1">
    <property type="interactions" value="1704"/>
</dbReference>
<evidence type="ECO:0000256" key="2">
    <source>
        <dbReference type="ARBA" id="ARBA00022833"/>
    </source>
</evidence>
<dbReference type="Proteomes" id="UP000515163">
    <property type="component" value="Unplaced"/>
</dbReference>
<evidence type="ECO:0000259" key="7">
    <source>
        <dbReference type="PROSITE" id="PS50200"/>
    </source>
</evidence>
<keyword evidence="3 4" id="KW-0440">LIM domain</keyword>
<dbReference type="OrthoDB" id="9976881at2759"/>
<dbReference type="GO" id="GO:0046872">
    <property type="term" value="F:metal ion binding"/>
    <property type="evidence" value="ECO:0007669"/>
    <property type="project" value="UniProtKB-KW"/>
</dbReference>
<dbReference type="SMART" id="SM00314">
    <property type="entry name" value="RA"/>
    <property type="match status" value="1"/>
</dbReference>
<keyword evidence="1 4" id="KW-0479">Metal-binding</keyword>
<keyword evidence="9" id="KW-1185">Reference proteome</keyword>
<dbReference type="InterPro" id="IPR011524">
    <property type="entry name" value="SARAH_dom"/>
</dbReference>
<feature type="domain" description="LIM zinc-binding" evidence="6">
    <location>
        <begin position="85"/>
        <end position="171"/>
    </location>
</feature>
<evidence type="ECO:0000256" key="4">
    <source>
        <dbReference type="PROSITE-ProRule" id="PRU00125"/>
    </source>
</evidence>
<dbReference type="Pfam" id="PF16517">
    <property type="entry name" value="Nore1-SARAH"/>
    <property type="match status" value="1"/>
</dbReference>
<dbReference type="InterPro" id="IPR033614">
    <property type="entry name" value="RASSF1-6"/>
</dbReference>
<dbReference type="KEGG" id="aten:116299110"/>
<dbReference type="GeneID" id="116299110"/>
<dbReference type="CDD" id="cd09401">
    <property type="entry name" value="LIM_TLP_like"/>
    <property type="match status" value="1"/>
</dbReference>
<feature type="domain" description="Ras-associating" evidence="7">
    <location>
        <begin position="364"/>
        <end position="445"/>
    </location>
</feature>
<evidence type="ECO:0000259" key="6">
    <source>
        <dbReference type="PROSITE" id="PS50023"/>
    </source>
</evidence>
<dbReference type="Pfam" id="PF00788">
    <property type="entry name" value="RA"/>
    <property type="match status" value="1"/>
</dbReference>
<organism evidence="9 10">
    <name type="scientific">Actinia tenebrosa</name>
    <name type="common">Australian red waratah sea anemone</name>
    <dbReference type="NCBI Taxonomy" id="6105"/>
    <lineage>
        <taxon>Eukaryota</taxon>
        <taxon>Metazoa</taxon>
        <taxon>Cnidaria</taxon>
        <taxon>Anthozoa</taxon>
        <taxon>Hexacorallia</taxon>
        <taxon>Actiniaria</taxon>
        <taxon>Actiniidae</taxon>
        <taxon>Actinia</taxon>
    </lineage>
</organism>
<dbReference type="RefSeq" id="XP_031563602.1">
    <property type="nucleotide sequence ID" value="XM_031707742.1"/>
</dbReference>
<evidence type="ECO:0000256" key="3">
    <source>
        <dbReference type="ARBA" id="ARBA00023038"/>
    </source>
</evidence>
<dbReference type="GO" id="GO:0007165">
    <property type="term" value="P:signal transduction"/>
    <property type="evidence" value="ECO:0007669"/>
    <property type="project" value="InterPro"/>
</dbReference>
<feature type="domain" description="SARAH" evidence="8">
    <location>
        <begin position="453"/>
        <end position="500"/>
    </location>
</feature>
<dbReference type="InterPro" id="IPR000159">
    <property type="entry name" value="RA_dom"/>
</dbReference>
<feature type="region of interest" description="Disordered" evidence="5">
    <location>
        <begin position="62"/>
        <end position="81"/>
    </location>
</feature>
<dbReference type="CDD" id="cd21886">
    <property type="entry name" value="SARAH_RASSF2-like"/>
    <property type="match status" value="1"/>
</dbReference>
<dbReference type="CDD" id="cd01784">
    <property type="entry name" value="RA_RASSF2_like"/>
    <property type="match status" value="1"/>
</dbReference>
<dbReference type="InterPro" id="IPR001781">
    <property type="entry name" value="Znf_LIM"/>
</dbReference>
<dbReference type="InterPro" id="IPR029071">
    <property type="entry name" value="Ubiquitin-like_domsf"/>
</dbReference>
<proteinExistence type="predicted"/>
<dbReference type="PROSITE" id="PS50200">
    <property type="entry name" value="RA"/>
    <property type="match status" value="1"/>
</dbReference>
<dbReference type="PROSITE" id="PS50951">
    <property type="entry name" value="SARAH"/>
    <property type="match status" value="1"/>
</dbReference>
<evidence type="ECO:0000256" key="5">
    <source>
        <dbReference type="SAM" id="MobiDB-lite"/>
    </source>
</evidence>
<name>A0A6P8ICQ1_ACTTE</name>
<dbReference type="SUPFAM" id="SSF54236">
    <property type="entry name" value="Ubiquitin-like"/>
    <property type="match status" value="1"/>
</dbReference>
<dbReference type="Gene3D" id="2.10.110.10">
    <property type="entry name" value="Cysteine Rich Protein"/>
    <property type="match status" value="1"/>
</dbReference>
<keyword evidence="2 4" id="KW-0862">Zinc</keyword>
<feature type="compositionally biased region" description="Polar residues" evidence="5">
    <location>
        <begin position="309"/>
        <end position="326"/>
    </location>
</feature>
<evidence type="ECO:0000313" key="9">
    <source>
        <dbReference type="Proteomes" id="UP000515163"/>
    </source>
</evidence>
<dbReference type="SMART" id="SM00132">
    <property type="entry name" value="LIM"/>
    <property type="match status" value="1"/>
</dbReference>
<gene>
    <name evidence="10" type="primary">LOC116299110</name>
</gene>
<evidence type="ECO:0000313" key="10">
    <source>
        <dbReference type="RefSeq" id="XP_031563602.1"/>
    </source>
</evidence>
<reference evidence="10" key="1">
    <citation type="submission" date="2025-08" db="UniProtKB">
        <authorList>
            <consortium name="RefSeq"/>
        </authorList>
    </citation>
    <scope>IDENTIFICATION</scope>
</reference>
<evidence type="ECO:0000256" key="1">
    <source>
        <dbReference type="ARBA" id="ARBA00022723"/>
    </source>
</evidence>
<dbReference type="AlphaFoldDB" id="A0A6P8ICQ1"/>
<evidence type="ECO:0000259" key="8">
    <source>
        <dbReference type="PROSITE" id="PS50951"/>
    </source>
</evidence>
<dbReference type="PROSITE" id="PS50023">
    <property type="entry name" value="LIM_DOMAIN_2"/>
    <property type="match status" value="1"/>
</dbReference>
<dbReference type="InParanoid" id="A0A6P8ICQ1"/>